<reference evidence="1 2" key="1">
    <citation type="journal article" date="2013" name="Nat. Commun.">
        <title>The evolution and pathogenic mechanisms of the rice sheath blight pathogen.</title>
        <authorList>
            <person name="Zheng A."/>
            <person name="Lin R."/>
            <person name="Xu L."/>
            <person name="Qin P."/>
            <person name="Tang C."/>
            <person name="Ai P."/>
            <person name="Zhang D."/>
            <person name="Liu Y."/>
            <person name="Sun Z."/>
            <person name="Feng H."/>
            <person name="Wang Y."/>
            <person name="Chen Y."/>
            <person name="Liang X."/>
            <person name="Fu R."/>
            <person name="Li Q."/>
            <person name="Zhang J."/>
            <person name="Yu X."/>
            <person name="Xie Z."/>
            <person name="Ding L."/>
            <person name="Guan P."/>
            <person name="Tang J."/>
            <person name="Liang Y."/>
            <person name="Wang S."/>
            <person name="Deng Q."/>
            <person name="Li S."/>
            <person name="Zhu J."/>
            <person name="Wang L."/>
            <person name="Liu H."/>
            <person name="Li P."/>
        </authorList>
    </citation>
    <scope>NUCLEOTIDE SEQUENCE [LARGE SCALE GENOMIC DNA]</scope>
    <source>
        <strain evidence="2">AG-1 IA</strain>
    </source>
</reference>
<dbReference type="HOGENOM" id="CLU_1769354_0_0_1"/>
<protein>
    <submittedName>
        <fullName evidence="1">Uncharacterized protein</fullName>
    </submittedName>
</protein>
<comment type="caution">
    <text evidence="1">The sequence shown here is derived from an EMBL/GenBank/DDBJ whole genome shotgun (WGS) entry which is preliminary data.</text>
</comment>
<accession>L8WHA6</accession>
<dbReference type="Proteomes" id="UP000011668">
    <property type="component" value="Unassembled WGS sequence"/>
</dbReference>
<keyword evidence="2" id="KW-1185">Reference proteome</keyword>
<dbReference type="AlphaFoldDB" id="L8WHA6"/>
<sequence length="147" mass="16720">MQYAPQFINETRIATRPGSAPTRRDLLSTNLLDLNKRVLFTPPTHNASIYAIQVASTVDAVSDLTRDWLLRLSRVTLAQEFISIIHPVNTLLSKLFILRPKMTMLRKAMQLSIVNSRLATLSTPCIHSNDRSESHIQRKIWKRIVSG</sequence>
<gene>
    <name evidence="1" type="ORF">AG1IA_10216</name>
</gene>
<dbReference type="EMBL" id="AFRT01005424">
    <property type="protein sequence ID" value="ELU35754.1"/>
    <property type="molecule type" value="Genomic_DNA"/>
</dbReference>
<evidence type="ECO:0000313" key="2">
    <source>
        <dbReference type="Proteomes" id="UP000011668"/>
    </source>
</evidence>
<name>L8WHA6_THACA</name>
<organism evidence="1 2">
    <name type="scientific">Thanatephorus cucumeris (strain AG1-IA)</name>
    <name type="common">Rice sheath blight fungus</name>
    <name type="synonym">Rhizoctonia solani</name>
    <dbReference type="NCBI Taxonomy" id="983506"/>
    <lineage>
        <taxon>Eukaryota</taxon>
        <taxon>Fungi</taxon>
        <taxon>Dikarya</taxon>
        <taxon>Basidiomycota</taxon>
        <taxon>Agaricomycotina</taxon>
        <taxon>Agaricomycetes</taxon>
        <taxon>Cantharellales</taxon>
        <taxon>Ceratobasidiaceae</taxon>
        <taxon>Rhizoctonia</taxon>
        <taxon>Rhizoctonia solani AG-1</taxon>
    </lineage>
</organism>
<proteinExistence type="predicted"/>
<evidence type="ECO:0000313" key="1">
    <source>
        <dbReference type="EMBL" id="ELU35754.1"/>
    </source>
</evidence>